<evidence type="ECO:0000313" key="11">
    <source>
        <dbReference type="Proteomes" id="UP000230914"/>
    </source>
</evidence>
<dbReference type="GO" id="GO:0005737">
    <property type="term" value="C:cytoplasm"/>
    <property type="evidence" value="ECO:0007669"/>
    <property type="project" value="UniProtKB-SubCell"/>
</dbReference>
<dbReference type="Gene3D" id="3.30.70.1660">
    <property type="match status" value="1"/>
</dbReference>
<accession>A0A2G6K9E0</accession>
<keyword evidence="5 7" id="KW-0963">Cytoplasm</keyword>
<dbReference type="HAMAP" id="MF_00094">
    <property type="entry name" value="Rel_fac_2"/>
    <property type="match status" value="1"/>
</dbReference>
<dbReference type="Gene3D" id="3.30.160.20">
    <property type="match status" value="1"/>
</dbReference>
<comment type="similarity">
    <text evidence="2 7">Belongs to the prokaryotic/mitochondrial release factor family.</text>
</comment>
<dbReference type="AlphaFoldDB" id="A0A2G6K9E0"/>
<feature type="domain" description="Prokaryotic-type class I peptide chain release factors" evidence="9">
    <location>
        <begin position="241"/>
        <end position="257"/>
    </location>
</feature>
<dbReference type="SUPFAM" id="SSF75620">
    <property type="entry name" value="Release factor"/>
    <property type="match status" value="1"/>
</dbReference>
<keyword evidence="6 7" id="KW-0648">Protein biosynthesis</keyword>
<comment type="PTM">
    <text evidence="7">Methylated by PrmC. Methylation increases the termination efficiency of RF2.</text>
</comment>
<dbReference type="Gene3D" id="1.20.58.410">
    <property type="entry name" value="Release factor"/>
    <property type="match status" value="1"/>
</dbReference>
<evidence type="ECO:0000259" key="9">
    <source>
        <dbReference type="PROSITE" id="PS00745"/>
    </source>
</evidence>
<dbReference type="GO" id="GO:0016149">
    <property type="term" value="F:translation release factor activity, codon specific"/>
    <property type="evidence" value="ECO:0007669"/>
    <property type="project" value="UniProtKB-UniRule"/>
</dbReference>
<evidence type="ECO:0000256" key="3">
    <source>
        <dbReference type="ARBA" id="ARBA00019192"/>
    </source>
</evidence>
<feature type="modified residue" description="N5-methylglutamine" evidence="7">
    <location>
        <position position="248"/>
    </location>
</feature>
<dbReference type="Pfam" id="PF00472">
    <property type="entry name" value="RF-1"/>
    <property type="match status" value="1"/>
</dbReference>
<dbReference type="InterPro" id="IPR005139">
    <property type="entry name" value="PCRF"/>
</dbReference>
<dbReference type="SMART" id="SM00937">
    <property type="entry name" value="PCRF"/>
    <property type="match status" value="1"/>
</dbReference>
<comment type="subcellular location">
    <subcellularLocation>
        <location evidence="7">Cytoplasm</location>
    </subcellularLocation>
</comment>
<feature type="coiled-coil region" evidence="8">
    <location>
        <begin position="267"/>
        <end position="300"/>
    </location>
</feature>
<name>A0A2G6K9E0_9ACTN</name>
<feature type="coiled-coil region" evidence="8">
    <location>
        <begin position="67"/>
        <end position="113"/>
    </location>
</feature>
<dbReference type="PANTHER" id="PTHR43116:SF3">
    <property type="entry name" value="CLASS I PEPTIDE CHAIN RELEASE FACTOR"/>
    <property type="match status" value="1"/>
</dbReference>
<dbReference type="PROSITE" id="PS00745">
    <property type="entry name" value="RF_PROK_I"/>
    <property type="match status" value="1"/>
</dbReference>
<comment type="caution">
    <text evidence="10">The sequence shown here is derived from an EMBL/GenBank/DDBJ whole genome shotgun (WGS) entry which is preliminary data.</text>
</comment>
<evidence type="ECO:0000256" key="8">
    <source>
        <dbReference type="SAM" id="Coils"/>
    </source>
</evidence>
<comment type="function">
    <text evidence="1 7">Peptide chain release factor 2 directs the termination of translation in response to the peptide chain termination codons UGA and UAA.</text>
</comment>
<dbReference type="Proteomes" id="UP000230914">
    <property type="component" value="Unassembled WGS sequence"/>
</dbReference>
<evidence type="ECO:0000313" key="10">
    <source>
        <dbReference type="EMBL" id="PIE32281.1"/>
    </source>
</evidence>
<dbReference type="InterPro" id="IPR000352">
    <property type="entry name" value="Pep_chain_release_fac_I"/>
</dbReference>
<dbReference type="InterPro" id="IPR045853">
    <property type="entry name" value="Pep_chain_release_fac_I_sf"/>
</dbReference>
<dbReference type="InterPro" id="IPR004374">
    <property type="entry name" value="PrfB"/>
</dbReference>
<reference evidence="10 11" key="1">
    <citation type="submission" date="2017-10" db="EMBL/GenBank/DDBJ databases">
        <title>Novel microbial diversity and functional potential in the marine mammal oral microbiome.</title>
        <authorList>
            <person name="Dudek N.K."/>
            <person name="Sun C.L."/>
            <person name="Burstein D."/>
            <person name="Kantor R.S."/>
            <person name="Aliaga Goltsman D.S."/>
            <person name="Bik E.M."/>
            <person name="Thomas B.C."/>
            <person name="Banfield J.F."/>
            <person name="Relman D.A."/>
        </authorList>
    </citation>
    <scope>NUCLEOTIDE SEQUENCE [LARGE SCALE GENOMIC DNA]</scope>
    <source>
        <strain evidence="10">DOLJORAL78_61_10</strain>
    </source>
</reference>
<evidence type="ECO:0000256" key="5">
    <source>
        <dbReference type="ARBA" id="ARBA00022490"/>
    </source>
</evidence>
<sequence length="370" mass="41354">MRDFSDELAAQRQRLNDAATYLNIAEGRNRIVELEAEMQRPDLWDDADAAKKVNTEYAAVKDDVGIYDRLSGELDDVEVLHELARDEDDESQEPEIEEALAAVSAELDRLELRSLFTGEHDDSPCIVQINAKDGGVDAQDFAEMLLRMYARWAEQRGLGITLNYSSEGVEAGINSAEFSLSGRYAYGLMTSERGTHRLVRISPFDNQGRRQTSFAAVQVWPELDAPNVDINEADIRMEVFRASGAGGQHVNKTSSAVRLIHEPTGLVASSQEERSQLQNREKAMNRLKSLLAAKIEEEHQAELDAIGGKQAQVGWGSQIRSYVMQPYQMVKDLRTEVETSNVDAVFNGDIDSFMEGYLRWRRASADESGS</sequence>
<evidence type="ECO:0000256" key="1">
    <source>
        <dbReference type="ARBA" id="ARBA00002613"/>
    </source>
</evidence>
<organism evidence="10 11">
    <name type="scientific">Ilumatobacter coccineus</name>
    <dbReference type="NCBI Taxonomy" id="467094"/>
    <lineage>
        <taxon>Bacteria</taxon>
        <taxon>Bacillati</taxon>
        <taxon>Actinomycetota</taxon>
        <taxon>Acidimicrobiia</taxon>
        <taxon>Acidimicrobiales</taxon>
        <taxon>Ilumatobacteraceae</taxon>
        <taxon>Ilumatobacter</taxon>
    </lineage>
</organism>
<proteinExistence type="inferred from homology"/>
<gene>
    <name evidence="7" type="primary">prfB</name>
    <name evidence="10" type="ORF">CSA55_03665</name>
</gene>
<keyword evidence="4 7" id="KW-0488">Methylation</keyword>
<evidence type="ECO:0000256" key="2">
    <source>
        <dbReference type="ARBA" id="ARBA00010835"/>
    </source>
</evidence>
<evidence type="ECO:0000256" key="4">
    <source>
        <dbReference type="ARBA" id="ARBA00022481"/>
    </source>
</evidence>
<keyword evidence="8" id="KW-0175">Coiled coil</keyword>
<dbReference type="NCBIfam" id="TIGR00020">
    <property type="entry name" value="prfB"/>
    <property type="match status" value="1"/>
</dbReference>
<protein>
    <recommendedName>
        <fullName evidence="3 7">Peptide chain release factor 2</fullName>
        <shortName evidence="7">RF-2</shortName>
    </recommendedName>
</protein>
<evidence type="ECO:0000256" key="6">
    <source>
        <dbReference type="ARBA" id="ARBA00022917"/>
    </source>
</evidence>
<dbReference type="EMBL" id="PDSL01000051">
    <property type="protein sequence ID" value="PIE32281.1"/>
    <property type="molecule type" value="Genomic_DNA"/>
</dbReference>
<evidence type="ECO:0000256" key="7">
    <source>
        <dbReference type="HAMAP-Rule" id="MF_00094"/>
    </source>
</evidence>
<dbReference type="Pfam" id="PF03462">
    <property type="entry name" value="PCRF"/>
    <property type="match status" value="1"/>
</dbReference>
<dbReference type="PANTHER" id="PTHR43116">
    <property type="entry name" value="PEPTIDE CHAIN RELEASE FACTOR 2"/>
    <property type="match status" value="1"/>
</dbReference>